<dbReference type="InterPro" id="IPR016055">
    <property type="entry name" value="A-D-PHexomutase_a/b/a-I/II/III"/>
</dbReference>
<keyword evidence="6 14" id="KW-0479">Metal-binding</keyword>
<dbReference type="Pfam" id="PF21404">
    <property type="entry name" value="AMG1_III"/>
    <property type="match status" value="1"/>
</dbReference>
<keyword evidence="8 14" id="KW-0413">Isomerase</keyword>
<dbReference type="SUPFAM" id="SSF55957">
    <property type="entry name" value="Phosphoglucomutase, C-terminal domain"/>
    <property type="match status" value="1"/>
</dbReference>
<evidence type="ECO:0000256" key="3">
    <source>
        <dbReference type="ARBA" id="ARBA00010231"/>
    </source>
</evidence>
<gene>
    <name evidence="22" type="ORF">CANCADRAFT_89117</name>
</gene>
<feature type="binding site" evidence="17">
    <location>
        <position position="281"/>
    </location>
    <ligand>
        <name>Mg(2+)</name>
        <dbReference type="ChEBI" id="CHEBI:18420"/>
    </ligand>
</feature>
<dbReference type="PIRSF" id="PIRSF016408">
    <property type="entry name" value="PAGM"/>
    <property type="match status" value="1"/>
</dbReference>
<evidence type="ECO:0000256" key="2">
    <source>
        <dbReference type="ARBA" id="ARBA00004865"/>
    </source>
</evidence>
<keyword evidence="9" id="KW-0119">Carbohydrate metabolism</keyword>
<feature type="binding site" evidence="17">
    <location>
        <position position="283"/>
    </location>
    <ligand>
        <name>Mg(2+)</name>
        <dbReference type="ChEBI" id="CHEBI:18420"/>
    </ligand>
</feature>
<dbReference type="SUPFAM" id="SSF53738">
    <property type="entry name" value="Phosphoglucomutase, first 3 domains"/>
    <property type="match status" value="3"/>
</dbReference>
<dbReference type="FunFam" id="3.40.120.10:FF:000013">
    <property type="entry name" value="Phosphoacetylglucosamine mutase"/>
    <property type="match status" value="1"/>
</dbReference>
<feature type="domain" description="Alpha-D-phosphohexomutase C-terminal" evidence="18">
    <location>
        <begin position="453"/>
        <end position="527"/>
    </location>
</feature>
<evidence type="ECO:0000259" key="20">
    <source>
        <dbReference type="Pfam" id="PF21404"/>
    </source>
</evidence>
<reference evidence="23" key="1">
    <citation type="submission" date="2016-02" db="EMBL/GenBank/DDBJ databases">
        <title>Comparative genomics of biotechnologically important yeasts.</title>
        <authorList>
            <consortium name="DOE Joint Genome Institute"/>
            <person name="Riley R."/>
            <person name="Haridas S."/>
            <person name="Wolfe K.H."/>
            <person name="Lopes M.R."/>
            <person name="Hittinger C.T."/>
            <person name="Goker M."/>
            <person name="Salamov A."/>
            <person name="Wisecaver J."/>
            <person name="Long T.M."/>
            <person name="Aerts A.L."/>
            <person name="Barry K."/>
            <person name="Choi C."/>
            <person name="Clum A."/>
            <person name="Coughlan A.Y."/>
            <person name="Deshpande S."/>
            <person name="Douglass A.P."/>
            <person name="Hanson S.J."/>
            <person name="Klenk H.-P."/>
            <person name="Labutti K."/>
            <person name="Lapidus A."/>
            <person name="Lindquist E."/>
            <person name="Lipzen A."/>
            <person name="Meier-Kolthoff J.P."/>
            <person name="Ohm R.A."/>
            <person name="Otillar R.P."/>
            <person name="Pangilinan J."/>
            <person name="Peng Y."/>
            <person name="Rokas A."/>
            <person name="Rosa C.A."/>
            <person name="Scheuner C."/>
            <person name="Sibirny A.A."/>
            <person name="Slot J.C."/>
            <person name="Stielow J.B."/>
            <person name="Sun H."/>
            <person name="Kurtzman C.P."/>
            <person name="Blackwell M."/>
            <person name="Jeffries T.W."/>
            <person name="Grigoriev I.V."/>
        </authorList>
    </citation>
    <scope>NUCLEOTIDE SEQUENCE [LARGE SCALE GENOMIC DNA]</scope>
    <source>
        <strain evidence="23">NRRL Y-17796</strain>
    </source>
</reference>
<dbReference type="InterPro" id="IPR036900">
    <property type="entry name" value="A-D-PHexomutase_C_sf"/>
</dbReference>
<dbReference type="Gene3D" id="3.30.310.50">
    <property type="entry name" value="Alpha-D-phosphohexomutase, C-terminal domain"/>
    <property type="match status" value="1"/>
</dbReference>
<comment type="catalytic activity">
    <reaction evidence="1 14">
        <text>N-acetyl-alpha-D-glucosamine 1-phosphate = N-acetyl-D-glucosamine 6-phosphate</text>
        <dbReference type="Rhea" id="RHEA:23804"/>
        <dbReference type="ChEBI" id="CHEBI:57513"/>
        <dbReference type="ChEBI" id="CHEBI:57776"/>
        <dbReference type="EC" id="5.4.2.3"/>
    </reaction>
</comment>
<feature type="domain" description="Alpha-D-phosphohexomutase alpha/beta/alpha" evidence="19">
    <location>
        <begin position="62"/>
        <end position="91"/>
    </location>
</feature>
<evidence type="ECO:0000256" key="11">
    <source>
        <dbReference type="ARBA" id="ARBA00031926"/>
    </source>
</evidence>
<dbReference type="EC" id="5.4.2.3" evidence="4 14"/>
<dbReference type="InterPro" id="IPR049022">
    <property type="entry name" value="AMG1_III"/>
</dbReference>
<evidence type="ECO:0000256" key="14">
    <source>
        <dbReference type="PIRNR" id="PIRNR016408"/>
    </source>
</evidence>
<protein>
    <recommendedName>
        <fullName evidence="4 14">Phosphoacetylglucosamine mutase</fullName>
        <shortName evidence="14">PAGM</shortName>
        <ecNumber evidence="4 14">5.4.2.3</ecNumber>
    </recommendedName>
    <alternativeName>
        <fullName evidence="12 14">Acetylglucosamine phosphomutase</fullName>
    </alternativeName>
    <alternativeName>
        <fullName evidence="11 14">N-acetylglucosamine-phosphate mutase</fullName>
    </alternativeName>
</protein>
<dbReference type="Gene3D" id="3.40.120.10">
    <property type="entry name" value="Alpha-D-Glucose-1,6-Bisphosphate, subunit A, domain 3"/>
    <property type="match status" value="2"/>
</dbReference>
<dbReference type="InterPro" id="IPR005843">
    <property type="entry name" value="A-D-PHexomutase_C"/>
</dbReference>
<evidence type="ECO:0000256" key="13">
    <source>
        <dbReference type="ARBA" id="ARBA00059527"/>
    </source>
</evidence>
<feature type="domain" description="Phosphoacetylglucosamine mutase AMG1" evidence="20">
    <location>
        <begin position="300"/>
        <end position="437"/>
    </location>
</feature>
<dbReference type="Pfam" id="PF21405">
    <property type="entry name" value="AMG1_II"/>
    <property type="match status" value="1"/>
</dbReference>
<evidence type="ECO:0000259" key="18">
    <source>
        <dbReference type="Pfam" id="PF00408"/>
    </source>
</evidence>
<evidence type="ECO:0000256" key="4">
    <source>
        <dbReference type="ARBA" id="ARBA00012731"/>
    </source>
</evidence>
<evidence type="ECO:0000256" key="8">
    <source>
        <dbReference type="ARBA" id="ARBA00023235"/>
    </source>
</evidence>
<feature type="binding site" evidence="16">
    <location>
        <position position="507"/>
    </location>
    <ligand>
        <name>substrate</name>
    </ligand>
</feature>
<feature type="binding site" evidence="16">
    <location>
        <begin position="498"/>
        <end position="502"/>
    </location>
    <ligand>
        <name>substrate</name>
    </ligand>
</feature>
<feature type="binding site" description="via phosphate group" evidence="17">
    <location>
        <position position="69"/>
    </location>
    <ligand>
        <name>Mg(2+)</name>
        <dbReference type="ChEBI" id="CHEBI:18420"/>
    </ligand>
</feature>
<evidence type="ECO:0000256" key="6">
    <source>
        <dbReference type="ARBA" id="ARBA00022723"/>
    </source>
</evidence>
<dbReference type="PANTHER" id="PTHR45955">
    <property type="entry name" value="PHOSPHOACETYLGLUCOSAMINE MUTASE"/>
    <property type="match status" value="1"/>
</dbReference>
<dbReference type="InterPro" id="IPR049023">
    <property type="entry name" value="AMG1_II"/>
</dbReference>
<evidence type="ECO:0000259" key="21">
    <source>
        <dbReference type="Pfam" id="PF21405"/>
    </source>
</evidence>
<evidence type="ECO:0000313" key="22">
    <source>
        <dbReference type="EMBL" id="ODV92584.1"/>
    </source>
</evidence>
<evidence type="ECO:0000256" key="9">
    <source>
        <dbReference type="ARBA" id="ARBA00023277"/>
    </source>
</evidence>
<comment type="similarity">
    <text evidence="3 14">Belongs to the phosphohexose mutase family.</text>
</comment>
<evidence type="ECO:0000313" key="23">
    <source>
        <dbReference type="Proteomes" id="UP000095023"/>
    </source>
</evidence>
<evidence type="ECO:0000256" key="15">
    <source>
        <dbReference type="PIRSR" id="PIRSR016408-1"/>
    </source>
</evidence>
<dbReference type="GO" id="GO:0005975">
    <property type="term" value="P:carbohydrate metabolic process"/>
    <property type="evidence" value="ECO:0007669"/>
    <property type="project" value="InterPro"/>
</dbReference>
<evidence type="ECO:0000259" key="19">
    <source>
        <dbReference type="Pfam" id="PF02878"/>
    </source>
</evidence>
<dbReference type="AlphaFoldDB" id="A0A1E4TLF7"/>
<dbReference type="InterPro" id="IPR016066">
    <property type="entry name" value="A-D-PHexomutase_CS"/>
</dbReference>
<dbReference type="InterPro" id="IPR005844">
    <property type="entry name" value="A-D-PHexomutase_a/b/a-I"/>
</dbReference>
<dbReference type="InterPro" id="IPR016657">
    <property type="entry name" value="PAGM"/>
</dbReference>
<dbReference type="GO" id="GO:0000287">
    <property type="term" value="F:magnesium ion binding"/>
    <property type="evidence" value="ECO:0007669"/>
    <property type="project" value="InterPro"/>
</dbReference>
<comment type="cofactor">
    <cofactor evidence="14 17">
        <name>Mg(2+)</name>
        <dbReference type="ChEBI" id="CHEBI:18420"/>
    </cofactor>
    <text evidence="14 17">Binds 1 Mg(2+) ion per subunit.</text>
</comment>
<dbReference type="UniPathway" id="UPA00113">
    <property type="reaction ID" value="UER00530"/>
</dbReference>
<dbReference type="Pfam" id="PF02878">
    <property type="entry name" value="PGM_PMM_I"/>
    <property type="match status" value="1"/>
</dbReference>
<dbReference type="EMBL" id="KV453841">
    <property type="protein sequence ID" value="ODV92584.1"/>
    <property type="molecule type" value="Genomic_DNA"/>
</dbReference>
<keyword evidence="10" id="KW-0961">Cell wall biogenesis/degradation</keyword>
<dbReference type="CDD" id="cd03086">
    <property type="entry name" value="PGM3"/>
    <property type="match status" value="1"/>
</dbReference>
<dbReference type="PANTHER" id="PTHR45955:SF1">
    <property type="entry name" value="PHOSPHOACETYLGLUCOSAMINE MUTASE"/>
    <property type="match status" value="1"/>
</dbReference>
<sequence>MSLLSYEDFEKLEVQYPKPQINGGIRYGTAGFRSNSRDLPFVMFCCGILAALRSRYLGGQTIGVMITASHNPPGDNGVKLIDPQGEMLEQSWEVHATDMANCQTAKQLYEFVKQFIDTYKLHDAVANIAWARDTRPSGEYLARAVEDGAHCLKSNIRAYKLLTTPQLHYMVRALNTQSTTNPYGQPDEEGYYRKLAKSFGSILKDAKISITVDGANGVGAIKVAELAKVCPQLDLTVVNYHTDVPNALNVECGADFVKVQQRLPNNVKPEPFKTCCSFDGDADRIVFYYTDSESKFHLLDGDKISTLAAMFLRDLVAQAGVNATVGVVQTAYANGASSDYIRDNLKLAVEVTPTGVKHLHHSAQRFDIGVYFEANGHGTVLFSPEALTQIFQYEAQSPAQKTAVDLLRSLTELINQTVGDAISDMMLVLVILSYKNWTLKEWDSEYNDLPNRLVKVLVPDRRIFETTDAERKLIKPEGLQARIDSVVKKYSKGRSFARASGTEDAVRVYAEAQTRPEADELAVRVSELVSDAA</sequence>
<keyword evidence="7 14" id="KW-0460">Magnesium</keyword>
<keyword evidence="23" id="KW-1185">Reference proteome</keyword>
<dbReference type="GO" id="GO:0071555">
    <property type="term" value="P:cell wall organization"/>
    <property type="evidence" value="ECO:0007669"/>
    <property type="project" value="UniProtKB-KW"/>
</dbReference>
<dbReference type="PROSITE" id="PS00710">
    <property type="entry name" value="PGM_PMM"/>
    <property type="match status" value="1"/>
</dbReference>
<keyword evidence="5" id="KW-0597">Phosphoprotein</keyword>
<dbReference type="GO" id="GO:0006031">
    <property type="term" value="P:chitin biosynthetic process"/>
    <property type="evidence" value="ECO:0007669"/>
    <property type="project" value="EnsemblFungi"/>
</dbReference>
<name>A0A1E4TLF7_9ASCO</name>
<evidence type="ECO:0000256" key="5">
    <source>
        <dbReference type="ARBA" id="ARBA00022553"/>
    </source>
</evidence>
<evidence type="ECO:0000256" key="7">
    <source>
        <dbReference type="ARBA" id="ARBA00022842"/>
    </source>
</evidence>
<evidence type="ECO:0000256" key="10">
    <source>
        <dbReference type="ARBA" id="ARBA00023316"/>
    </source>
</evidence>
<feature type="binding site" evidence="17">
    <location>
        <position position="279"/>
    </location>
    <ligand>
        <name>Mg(2+)</name>
        <dbReference type="ChEBI" id="CHEBI:18420"/>
    </ligand>
</feature>
<dbReference type="Pfam" id="PF00408">
    <property type="entry name" value="PGM_PMM_IV"/>
    <property type="match status" value="1"/>
</dbReference>
<dbReference type="OrthoDB" id="1928at2759"/>
<feature type="active site" description="Phosphoserine intermediate" evidence="15">
    <location>
        <position position="69"/>
    </location>
</feature>
<dbReference type="FunFam" id="3.40.120.10:FF:000023">
    <property type="entry name" value="Phosphoacetylglucosamine mutase"/>
    <property type="match status" value="1"/>
</dbReference>
<organism evidence="22 23">
    <name type="scientific">Tortispora caseinolytica NRRL Y-17796</name>
    <dbReference type="NCBI Taxonomy" id="767744"/>
    <lineage>
        <taxon>Eukaryota</taxon>
        <taxon>Fungi</taxon>
        <taxon>Dikarya</taxon>
        <taxon>Ascomycota</taxon>
        <taxon>Saccharomycotina</taxon>
        <taxon>Trigonopsidomycetes</taxon>
        <taxon>Trigonopsidales</taxon>
        <taxon>Trigonopsidaceae</taxon>
        <taxon>Tortispora</taxon>
    </lineage>
</organism>
<proteinExistence type="inferred from homology"/>
<evidence type="ECO:0000256" key="12">
    <source>
        <dbReference type="ARBA" id="ARBA00032065"/>
    </source>
</evidence>
<dbReference type="FunFam" id="3.30.310.50:FF:000003">
    <property type="entry name" value="Phosphoacetylglucosamine mutase"/>
    <property type="match status" value="1"/>
</dbReference>
<comment type="function">
    <text evidence="13 14">Catalyzes the conversion of GlcNAc-6-P into GlcNAc-1-P during the synthesis of uridine diphosphate/UDP-GlcNAc, which is a biosynthetic precursor of chitin and also supplies the amino sugars for N-linked oligosaccharides of glycoproteins.</text>
</comment>
<evidence type="ECO:0000256" key="17">
    <source>
        <dbReference type="PIRSR" id="PIRSR016408-3"/>
    </source>
</evidence>
<evidence type="ECO:0000256" key="16">
    <source>
        <dbReference type="PIRSR" id="PIRSR016408-2"/>
    </source>
</evidence>
<comment type="pathway">
    <text evidence="2 14">Nucleotide-sugar biosynthesis; UDP-N-acetyl-alpha-D-glucosamine biosynthesis; N-acetyl-alpha-D-glucosamine 1-phosphate from alpha-D-glucosamine 6-phosphate (route I): step 2/2.</text>
</comment>
<dbReference type="GO" id="GO:0006048">
    <property type="term" value="P:UDP-N-acetylglucosamine biosynthetic process"/>
    <property type="evidence" value="ECO:0007669"/>
    <property type="project" value="UniProtKB-UniRule"/>
</dbReference>
<evidence type="ECO:0000256" key="1">
    <source>
        <dbReference type="ARBA" id="ARBA00000558"/>
    </source>
</evidence>
<dbReference type="Proteomes" id="UP000095023">
    <property type="component" value="Unassembled WGS sequence"/>
</dbReference>
<feature type="binding site" evidence="16">
    <location>
        <begin position="373"/>
        <end position="375"/>
    </location>
    <ligand>
        <name>substrate</name>
    </ligand>
</feature>
<feature type="domain" description="Phosphoacetylglucosamine mutase AMG1" evidence="21">
    <location>
        <begin position="210"/>
        <end position="286"/>
    </location>
</feature>
<dbReference type="GO" id="GO:0004610">
    <property type="term" value="F:phosphoacetylglucosamine mutase activity"/>
    <property type="evidence" value="ECO:0007669"/>
    <property type="project" value="UniProtKB-UniRule"/>
</dbReference>
<accession>A0A1E4TLF7</accession>